<comment type="similarity">
    <text evidence="5">Belongs to the YciB family.</text>
</comment>
<evidence type="ECO:0000256" key="2">
    <source>
        <dbReference type="ARBA" id="ARBA00022692"/>
    </source>
</evidence>
<reference evidence="6 7" key="1">
    <citation type="submission" date="2018-07" db="EMBL/GenBank/DDBJ databases">
        <title>Genomic Encyclopedia of Type Strains, Phase IV (KMG-IV): sequencing the most valuable type-strain genomes for metagenomic binning, comparative biology and taxonomic classification.</title>
        <authorList>
            <person name="Goeker M."/>
        </authorList>
    </citation>
    <scope>NUCLEOTIDE SEQUENCE [LARGE SCALE GENOMIC DNA]</scope>
    <source>
        <strain evidence="6 7">DSM 26407</strain>
    </source>
</reference>
<gene>
    <name evidence="5" type="primary">yciB</name>
    <name evidence="6" type="ORF">DFQ59_1062</name>
</gene>
<evidence type="ECO:0000256" key="5">
    <source>
        <dbReference type="HAMAP-Rule" id="MF_00189"/>
    </source>
</evidence>
<evidence type="ECO:0000313" key="7">
    <source>
        <dbReference type="Proteomes" id="UP000252707"/>
    </source>
</evidence>
<keyword evidence="4 5" id="KW-0472">Membrane</keyword>
<feature type="transmembrane region" description="Helical" evidence="5">
    <location>
        <begin position="117"/>
        <end position="139"/>
    </location>
</feature>
<dbReference type="OrthoDB" id="9788219at2"/>
<keyword evidence="3 5" id="KW-1133">Transmembrane helix</keyword>
<dbReference type="EMBL" id="QPJY01000006">
    <property type="protein sequence ID" value="RCX29770.1"/>
    <property type="molecule type" value="Genomic_DNA"/>
</dbReference>
<comment type="function">
    <text evidence="5">Plays a role in cell envelope biogenesis, maintenance of cell envelope integrity and membrane homeostasis.</text>
</comment>
<feature type="transmembrane region" description="Helical" evidence="5">
    <location>
        <begin position="49"/>
        <end position="68"/>
    </location>
</feature>
<protein>
    <recommendedName>
        <fullName evidence="5">Inner membrane-spanning protein YciB</fullName>
    </recommendedName>
</protein>
<dbReference type="RefSeq" id="WP_114279994.1">
    <property type="nucleotide sequence ID" value="NZ_QPJY01000006.1"/>
</dbReference>
<evidence type="ECO:0000256" key="3">
    <source>
        <dbReference type="ARBA" id="ARBA00022989"/>
    </source>
</evidence>
<feature type="transmembrane region" description="Helical" evidence="5">
    <location>
        <begin position="80"/>
        <end position="96"/>
    </location>
</feature>
<dbReference type="Proteomes" id="UP000252707">
    <property type="component" value="Unassembled WGS sequence"/>
</dbReference>
<keyword evidence="2 5" id="KW-0812">Transmembrane</keyword>
<dbReference type="PANTHER" id="PTHR36917:SF1">
    <property type="entry name" value="INNER MEMBRANE-SPANNING PROTEIN YCIB"/>
    <property type="match status" value="1"/>
</dbReference>
<dbReference type="NCBIfam" id="TIGR00997">
    <property type="entry name" value="ispZ"/>
    <property type="match status" value="1"/>
</dbReference>
<evidence type="ECO:0000256" key="1">
    <source>
        <dbReference type="ARBA" id="ARBA00022475"/>
    </source>
</evidence>
<evidence type="ECO:0000313" key="6">
    <source>
        <dbReference type="EMBL" id="RCX29770.1"/>
    </source>
</evidence>
<name>A0A369C6Z2_9GAMM</name>
<dbReference type="HAMAP" id="MF_00189">
    <property type="entry name" value="YciB"/>
    <property type="match status" value="1"/>
</dbReference>
<dbReference type="GO" id="GO:0005886">
    <property type="term" value="C:plasma membrane"/>
    <property type="evidence" value="ECO:0007669"/>
    <property type="project" value="UniProtKB-SubCell"/>
</dbReference>
<dbReference type="Pfam" id="PF04279">
    <property type="entry name" value="IspA"/>
    <property type="match status" value="1"/>
</dbReference>
<comment type="subcellular location">
    <subcellularLocation>
        <location evidence="5">Cell inner membrane</location>
        <topology evidence="5">Multi-pass membrane protein</topology>
    </subcellularLocation>
</comment>
<organism evidence="6 7">
    <name type="scientific">Thioalbus denitrificans</name>
    <dbReference type="NCBI Taxonomy" id="547122"/>
    <lineage>
        <taxon>Bacteria</taxon>
        <taxon>Pseudomonadati</taxon>
        <taxon>Pseudomonadota</taxon>
        <taxon>Gammaproteobacteria</taxon>
        <taxon>Chromatiales</taxon>
        <taxon>Ectothiorhodospiraceae</taxon>
        <taxon>Thioalbus</taxon>
    </lineage>
</organism>
<dbReference type="NCBIfam" id="NF001325">
    <property type="entry name" value="PRK00259.1-3"/>
    <property type="match status" value="1"/>
</dbReference>
<keyword evidence="7" id="KW-1185">Reference proteome</keyword>
<comment type="caution">
    <text evidence="6">The sequence shown here is derived from an EMBL/GenBank/DDBJ whole genome shotgun (WGS) entry which is preliminary data.</text>
</comment>
<dbReference type="PANTHER" id="PTHR36917">
    <property type="entry name" value="INTRACELLULAR SEPTATION PROTEIN A-RELATED"/>
    <property type="match status" value="1"/>
</dbReference>
<accession>A0A369C6Z2</accession>
<sequence>MQLLFDLFPVILFFAAFKLAGIYVATGVAIAASIAQVAWVWLRRRRVEAMHLITLGLIVVLGGATLLLQDEMFIKWKPSVVNWLFAVVFLGSQFVGEKPLVRRFMESKVELPAFVWIRLNLSWVAFFTLLGFANLFVVYRFDTETWVNFKLFGMMGLTVAFVLAQALYLARYIPEGSENTPAGGA</sequence>
<keyword evidence="1 5" id="KW-1003">Cell membrane</keyword>
<dbReference type="InterPro" id="IPR006008">
    <property type="entry name" value="YciB"/>
</dbReference>
<proteinExistence type="inferred from homology"/>
<dbReference type="AlphaFoldDB" id="A0A369C6Z2"/>
<feature type="transmembrane region" description="Helical" evidence="5">
    <location>
        <begin position="20"/>
        <end position="42"/>
    </location>
</feature>
<keyword evidence="5" id="KW-0997">Cell inner membrane</keyword>
<feature type="transmembrane region" description="Helical" evidence="5">
    <location>
        <begin position="151"/>
        <end position="170"/>
    </location>
</feature>
<evidence type="ECO:0000256" key="4">
    <source>
        <dbReference type="ARBA" id="ARBA00023136"/>
    </source>
</evidence>